<evidence type="ECO:0000256" key="1">
    <source>
        <dbReference type="SAM" id="MobiDB-lite"/>
    </source>
</evidence>
<proteinExistence type="predicted"/>
<dbReference type="RefSeq" id="WP_100770870.1">
    <property type="nucleotide sequence ID" value="NZ_PIQN01000006.1"/>
</dbReference>
<reference evidence="4 5" key="1">
    <citation type="submission" date="2017-11" db="EMBL/GenBank/DDBJ databases">
        <authorList>
            <person name="Han C.G."/>
        </authorList>
    </citation>
    <scope>NUCLEOTIDE SEQUENCE [LARGE SCALE GENOMIC DNA]</scope>
    <source>
        <strain evidence="4 5">HCNT1</strain>
    </source>
</reference>
<evidence type="ECO:0000256" key="2">
    <source>
        <dbReference type="SAM" id="Phobius"/>
    </source>
</evidence>
<reference evidence="4 5" key="2">
    <citation type="submission" date="2017-12" db="EMBL/GenBank/DDBJ databases">
        <title>Genome sequence of Rhizobium sullae HCNT1 isolated from Sulla coronaria nodules and featuring peculiar denitrification phenotypes.</title>
        <authorList>
            <person name="De Diego-Diaz B."/>
            <person name="Treu L."/>
            <person name="Campanaro S."/>
            <person name="Da Silva Duarte V."/>
            <person name="Basaglia M."/>
            <person name="Favaro L."/>
            <person name="Casella S."/>
            <person name="Squartini A."/>
        </authorList>
    </citation>
    <scope>NUCLEOTIDE SEQUENCE [LARGE SCALE GENOMIC DNA]</scope>
    <source>
        <strain evidence="4 5">HCNT1</strain>
    </source>
</reference>
<protein>
    <recommendedName>
        <fullName evidence="3">Putative Flp pilus-assembly TadG-like N-terminal domain-containing protein</fullName>
    </recommendedName>
</protein>
<evidence type="ECO:0000259" key="3">
    <source>
        <dbReference type="Pfam" id="PF13400"/>
    </source>
</evidence>
<feature type="compositionally biased region" description="Low complexity" evidence="1">
    <location>
        <begin position="390"/>
        <end position="403"/>
    </location>
</feature>
<keyword evidence="2" id="KW-0472">Membrane</keyword>
<evidence type="ECO:0000313" key="5">
    <source>
        <dbReference type="Proteomes" id="UP000232164"/>
    </source>
</evidence>
<feature type="region of interest" description="Disordered" evidence="1">
    <location>
        <begin position="385"/>
        <end position="405"/>
    </location>
</feature>
<comment type="caution">
    <text evidence="4">The sequence shown here is derived from an EMBL/GenBank/DDBJ whole genome shotgun (WGS) entry which is preliminary data.</text>
</comment>
<feature type="domain" description="Putative Flp pilus-assembly TadG-like N-terminal" evidence="3">
    <location>
        <begin position="15"/>
        <end position="61"/>
    </location>
</feature>
<evidence type="ECO:0000313" key="4">
    <source>
        <dbReference type="EMBL" id="PKA43790.1"/>
    </source>
</evidence>
<accession>A0A2N0DCI1</accession>
<dbReference type="EMBL" id="PIQN01000006">
    <property type="protein sequence ID" value="PKA43790.1"/>
    <property type="molecule type" value="Genomic_DNA"/>
</dbReference>
<dbReference type="AlphaFoldDB" id="A0A2N0DCI1"/>
<dbReference type="Proteomes" id="UP000232164">
    <property type="component" value="Unassembled WGS sequence"/>
</dbReference>
<feature type="transmembrane region" description="Helical" evidence="2">
    <location>
        <begin position="16"/>
        <end position="36"/>
    </location>
</feature>
<keyword evidence="2" id="KW-1133">Transmembrane helix</keyword>
<dbReference type="InterPro" id="IPR028087">
    <property type="entry name" value="Tad_N"/>
</dbReference>
<keyword evidence="2" id="KW-0812">Transmembrane</keyword>
<sequence>MLSRVIRRFWNDHRGYVIALTLIAMPLLLGFSLLVIDVGRSSNLHTDLQSAVDAMALAGARELDGRDDAIDRADAAIKKIANSAAFSGGGNGMSLGSYITVSYAPGNDAGSTVIVKYLKSIPAQDDDDIDLDTMEAENSNEASYAWVIAKEQAMQTIFPIPVGFTRETVNVSADAVAVYRASACDVTPIYICNPYESPGGGNAEQAAEALHTNFAAGNLYGRQIEFHNDNTGSTPGPGNFGFLAVADNGANALSEALAIGRPGMCYKQDDLTTKPGVMKGPVENGVNTRFGLYGGNFANNDNNPLYRPAPNVRMAQEQKGNSCMSYSQAVNAYDAVPLGYGATMENIPGGGGRIATDNNWNLDLYWDISHSGKKPSPLKFDPNYTPPAAPTSTISAASSSYPGGPTPPGVQPSAYDVYNYEIGNPNLLASEAPNGEMGIPQCHRGYDLAAYPDSRYGNRREIFAAIVNCVDQDLGGRTEGVKAVAFARMFFVQPVLTVGNSSSMVLETVDITGKGGRGTLDEFLREEAELVR</sequence>
<dbReference type="Pfam" id="PF13400">
    <property type="entry name" value="Tad"/>
    <property type="match status" value="1"/>
</dbReference>
<name>A0A2N0DCI1_RHISU</name>
<gene>
    <name evidence="4" type="ORF">CWR43_09165</name>
</gene>
<organism evidence="4 5">
    <name type="scientific">Rhizobium sullae</name>
    <name type="common">Rhizobium hedysari</name>
    <dbReference type="NCBI Taxonomy" id="50338"/>
    <lineage>
        <taxon>Bacteria</taxon>
        <taxon>Pseudomonadati</taxon>
        <taxon>Pseudomonadota</taxon>
        <taxon>Alphaproteobacteria</taxon>
        <taxon>Hyphomicrobiales</taxon>
        <taxon>Rhizobiaceae</taxon>
        <taxon>Rhizobium/Agrobacterium group</taxon>
        <taxon>Rhizobium</taxon>
    </lineage>
</organism>